<dbReference type="Gramene" id="TraesCS2B03G1268300.1">
    <property type="protein sequence ID" value="TraesCS2B03G1268300.1.CDS"/>
    <property type="gene ID" value="TraesCS2B03G1268300"/>
</dbReference>
<reference evidence="9" key="2">
    <citation type="submission" date="2018-10" db="UniProtKB">
        <authorList>
            <consortium name="EnsemblPlants"/>
        </authorList>
    </citation>
    <scope>IDENTIFICATION</scope>
</reference>
<dbReference type="SMR" id="A0A3B6CDN5"/>
<dbReference type="Proteomes" id="UP000019116">
    <property type="component" value="Chromosome 2B"/>
</dbReference>
<dbReference type="GO" id="GO:0090729">
    <property type="term" value="F:toxin activity"/>
    <property type="evidence" value="ECO:0007669"/>
    <property type="project" value="UniProtKB-KW"/>
</dbReference>
<evidence type="ECO:0000256" key="2">
    <source>
        <dbReference type="ARBA" id="ARBA00008544"/>
    </source>
</evidence>
<dbReference type="Pfam" id="PF00161">
    <property type="entry name" value="RIP"/>
    <property type="match status" value="1"/>
</dbReference>
<dbReference type="Gramene" id="TraesCLE_scaffold_075401_01G000300.1">
    <property type="protein sequence ID" value="TraesCLE_scaffold_075401_01G000300.1"/>
    <property type="gene ID" value="TraesCLE_scaffold_075401_01G000300"/>
</dbReference>
<name>A0A3B6CDN5_WHEAT</name>
<dbReference type="EnsemblPlants" id="TraesCS2B02G504400.1">
    <property type="protein sequence ID" value="TraesCS2B02G504400.1"/>
    <property type="gene ID" value="TraesCS2B02G504400"/>
</dbReference>
<keyword evidence="4 8" id="KW-0800">Toxin</keyword>
<evidence type="ECO:0000256" key="6">
    <source>
        <dbReference type="ARBA" id="ARBA00022821"/>
    </source>
</evidence>
<dbReference type="Gramene" id="TraesCS2B02G504400.1">
    <property type="protein sequence ID" value="TraesCS2B02G504400.1"/>
    <property type="gene ID" value="TraesCS2B02G504400"/>
</dbReference>
<dbReference type="GO" id="GO:0006952">
    <property type="term" value="P:defense response"/>
    <property type="evidence" value="ECO:0007669"/>
    <property type="project" value="UniProtKB-KW"/>
</dbReference>
<organism evidence="9">
    <name type="scientific">Triticum aestivum</name>
    <name type="common">Wheat</name>
    <dbReference type="NCBI Taxonomy" id="4565"/>
    <lineage>
        <taxon>Eukaryota</taxon>
        <taxon>Viridiplantae</taxon>
        <taxon>Streptophyta</taxon>
        <taxon>Embryophyta</taxon>
        <taxon>Tracheophyta</taxon>
        <taxon>Spermatophyta</taxon>
        <taxon>Magnoliopsida</taxon>
        <taxon>Liliopsida</taxon>
        <taxon>Poales</taxon>
        <taxon>Poaceae</taxon>
        <taxon>BOP clade</taxon>
        <taxon>Pooideae</taxon>
        <taxon>Triticodae</taxon>
        <taxon>Triticeae</taxon>
        <taxon>Triticinae</taxon>
        <taxon>Triticum</taxon>
    </lineage>
</organism>
<proteinExistence type="inferred from homology"/>
<protein>
    <recommendedName>
        <fullName evidence="3 8">rRNA N-glycosylase</fullName>
        <ecNumber evidence="3 8">3.2.2.22</ecNumber>
    </recommendedName>
</protein>
<keyword evidence="7 8" id="KW-0652">Protein synthesis inhibitor</keyword>
<comment type="similarity">
    <text evidence="2">Belongs to the ribosome-inactivating protein family. Type 1 RIP subfamily.</text>
</comment>
<accession>A0A3B6CDN5</accession>
<dbReference type="InterPro" id="IPR016138">
    <property type="entry name" value="Ribosome_inactivat_prot_sub1"/>
</dbReference>
<evidence type="ECO:0000256" key="1">
    <source>
        <dbReference type="ARBA" id="ARBA00000237"/>
    </source>
</evidence>
<dbReference type="PANTHER" id="PTHR33453:SF9">
    <property type="entry name" value="ALBUMIN B-32"/>
    <property type="match status" value="1"/>
</dbReference>
<dbReference type="InterPro" id="IPR036041">
    <property type="entry name" value="Ribosome-inact_prot_sf"/>
</dbReference>
<evidence type="ECO:0000256" key="5">
    <source>
        <dbReference type="ARBA" id="ARBA00022801"/>
    </source>
</evidence>
<evidence type="ECO:0000256" key="3">
    <source>
        <dbReference type="ARBA" id="ARBA00012001"/>
    </source>
</evidence>
<dbReference type="SUPFAM" id="SSF56371">
    <property type="entry name" value="Ribosome inactivating proteins (RIP)"/>
    <property type="match status" value="1"/>
</dbReference>
<dbReference type="AlphaFoldDB" id="A0A3B6CDN5"/>
<evidence type="ECO:0000256" key="8">
    <source>
        <dbReference type="RuleBase" id="RU004915"/>
    </source>
</evidence>
<keyword evidence="10" id="KW-1185">Reference proteome</keyword>
<dbReference type="Gramene" id="TraesWEE_scaffold_084222_01G000300.1">
    <property type="protein sequence ID" value="TraesWEE_scaffold_084222_01G000300.1"/>
    <property type="gene ID" value="TraesWEE_scaffold_084222_01G000300"/>
</dbReference>
<dbReference type="EC" id="3.2.2.22" evidence="3 8"/>
<dbReference type="Gramene" id="TraesRN2B0101312400.1">
    <property type="protein sequence ID" value="TraesRN2B0101312400.1"/>
    <property type="gene ID" value="TraesRN2B0101312400"/>
</dbReference>
<evidence type="ECO:0000313" key="10">
    <source>
        <dbReference type="Proteomes" id="UP000019116"/>
    </source>
</evidence>
<dbReference type="OMA" id="SWDLISG"/>
<comment type="catalytic activity">
    <reaction evidence="1 8">
        <text>Endohydrolysis of the N-glycosidic bond at one specific adenosine on the 28S rRNA.</text>
        <dbReference type="EC" id="3.2.2.22"/>
    </reaction>
</comment>
<reference evidence="9" key="1">
    <citation type="submission" date="2018-08" db="EMBL/GenBank/DDBJ databases">
        <authorList>
            <person name="Rossello M."/>
        </authorList>
    </citation>
    <scope>NUCLEOTIDE SEQUENCE [LARGE SCALE GENOMIC DNA]</scope>
    <source>
        <strain evidence="9">cv. Chinese Spring</strain>
    </source>
</reference>
<dbReference type="InterPro" id="IPR001574">
    <property type="entry name" value="Ribosome_inactivat_prot"/>
</dbReference>
<evidence type="ECO:0000256" key="7">
    <source>
        <dbReference type="ARBA" id="ARBA00023193"/>
    </source>
</evidence>
<dbReference type="PANTHER" id="PTHR33453">
    <property type="match status" value="1"/>
</dbReference>
<keyword evidence="6 8" id="KW-0611">Plant defense</keyword>
<dbReference type="GO" id="GO:0030598">
    <property type="term" value="F:rRNA N-glycosylase activity"/>
    <property type="evidence" value="ECO:0007669"/>
    <property type="project" value="UniProtKB-EC"/>
</dbReference>
<dbReference type="GO" id="GO:0017148">
    <property type="term" value="P:negative regulation of translation"/>
    <property type="evidence" value="ECO:0007669"/>
    <property type="project" value="UniProtKB-KW"/>
</dbReference>
<dbReference type="Gene3D" id="3.40.420.10">
    <property type="entry name" value="Ricin (A subunit), domain 1"/>
    <property type="match status" value="1"/>
</dbReference>
<evidence type="ECO:0000256" key="4">
    <source>
        <dbReference type="ARBA" id="ARBA00022656"/>
    </source>
</evidence>
<keyword evidence="5 8" id="KW-0378">Hydrolase</keyword>
<sequence length="261" mass="29967">MANLAPLLAPPVNMEEVTVFNLCVAGTTSKTYRRLMRARDRRKRNLSPRIIRGSPTTPIHESYHIVILRLPGRDEEVGLLFRDRDEYQVAVRNGQGVWFQFYDQPVPANFNPIRLRLRGSHTRMPDGPHWGTTVGHFTFRAAYNELVNFNALGYGVLQRRMLHACTLVFSEASRFRSIRWLVCYNMDNGINTVLSSLMWKRIFCWSHMSSWVLRRAQMLEAEQGEAQIDAWLAALGITCFIDAVGTPGGELLLLNYDAEFF</sequence>
<evidence type="ECO:0000313" key="9">
    <source>
        <dbReference type="EnsemblPlants" id="TraesCS2B02G504400.1"/>
    </source>
</evidence>